<feature type="compositionally biased region" description="Low complexity" evidence="1">
    <location>
        <begin position="32"/>
        <end position="43"/>
    </location>
</feature>
<feature type="region of interest" description="Disordered" evidence="1">
    <location>
        <begin position="1"/>
        <end position="140"/>
    </location>
</feature>
<proteinExistence type="predicted"/>
<dbReference type="InParanoid" id="A0A0P0XT14"/>
<reference evidence="3" key="1">
    <citation type="journal article" date="2005" name="Nature">
        <title>The map-based sequence of the rice genome.</title>
        <authorList>
            <consortium name="International rice genome sequencing project (IRGSP)"/>
            <person name="Matsumoto T."/>
            <person name="Wu J."/>
            <person name="Kanamori H."/>
            <person name="Katayose Y."/>
            <person name="Fujisawa M."/>
            <person name="Namiki N."/>
            <person name="Mizuno H."/>
            <person name="Yamamoto K."/>
            <person name="Antonio B.A."/>
            <person name="Baba T."/>
            <person name="Sakata K."/>
            <person name="Nagamura Y."/>
            <person name="Aoki H."/>
            <person name="Arikawa K."/>
            <person name="Arita K."/>
            <person name="Bito T."/>
            <person name="Chiden Y."/>
            <person name="Fujitsuka N."/>
            <person name="Fukunaka R."/>
            <person name="Hamada M."/>
            <person name="Harada C."/>
            <person name="Hayashi A."/>
            <person name="Hijishita S."/>
            <person name="Honda M."/>
            <person name="Hosokawa S."/>
            <person name="Ichikawa Y."/>
            <person name="Idonuma A."/>
            <person name="Iijima M."/>
            <person name="Ikeda M."/>
            <person name="Ikeno M."/>
            <person name="Ito K."/>
            <person name="Ito S."/>
            <person name="Ito T."/>
            <person name="Ito Y."/>
            <person name="Ito Y."/>
            <person name="Iwabuchi A."/>
            <person name="Kamiya K."/>
            <person name="Karasawa W."/>
            <person name="Kurita K."/>
            <person name="Katagiri S."/>
            <person name="Kikuta A."/>
            <person name="Kobayashi H."/>
            <person name="Kobayashi N."/>
            <person name="Machita K."/>
            <person name="Maehara T."/>
            <person name="Masukawa M."/>
            <person name="Mizubayashi T."/>
            <person name="Mukai Y."/>
            <person name="Nagasaki H."/>
            <person name="Nagata Y."/>
            <person name="Naito S."/>
            <person name="Nakashima M."/>
            <person name="Nakama Y."/>
            <person name="Nakamichi Y."/>
            <person name="Nakamura M."/>
            <person name="Meguro A."/>
            <person name="Negishi M."/>
            <person name="Ohta I."/>
            <person name="Ohta T."/>
            <person name="Okamoto M."/>
            <person name="Ono N."/>
            <person name="Saji S."/>
            <person name="Sakaguchi M."/>
            <person name="Sakai K."/>
            <person name="Shibata M."/>
            <person name="Shimokawa T."/>
            <person name="Song J."/>
            <person name="Takazaki Y."/>
            <person name="Terasawa K."/>
            <person name="Tsugane M."/>
            <person name="Tsuji K."/>
            <person name="Ueda S."/>
            <person name="Waki K."/>
            <person name="Yamagata H."/>
            <person name="Yamamoto M."/>
            <person name="Yamamoto S."/>
            <person name="Yamane H."/>
            <person name="Yoshiki S."/>
            <person name="Yoshihara R."/>
            <person name="Yukawa K."/>
            <person name="Zhong H."/>
            <person name="Yano M."/>
            <person name="Yuan Q."/>
            <person name="Ouyang S."/>
            <person name="Liu J."/>
            <person name="Jones K.M."/>
            <person name="Gansberger K."/>
            <person name="Moffat K."/>
            <person name="Hill J."/>
            <person name="Bera J."/>
            <person name="Fadrosh D."/>
            <person name="Jin S."/>
            <person name="Johri S."/>
            <person name="Kim M."/>
            <person name="Overton L."/>
            <person name="Reardon M."/>
            <person name="Tsitrin T."/>
            <person name="Vuong H."/>
            <person name="Weaver B."/>
            <person name="Ciecko A."/>
            <person name="Tallon L."/>
            <person name="Jackson J."/>
            <person name="Pai G."/>
            <person name="Aken S.V."/>
            <person name="Utterback T."/>
            <person name="Reidmuller S."/>
            <person name="Feldblyum T."/>
            <person name="Hsiao J."/>
            <person name="Zismann V."/>
            <person name="Iobst S."/>
            <person name="de Vazeille A.R."/>
            <person name="Buell C.R."/>
            <person name="Ying K."/>
            <person name="Li Y."/>
            <person name="Lu T."/>
            <person name="Huang Y."/>
            <person name="Zhao Q."/>
            <person name="Feng Q."/>
            <person name="Zhang L."/>
            <person name="Zhu J."/>
            <person name="Weng Q."/>
            <person name="Mu J."/>
            <person name="Lu Y."/>
            <person name="Fan D."/>
            <person name="Liu Y."/>
            <person name="Guan J."/>
            <person name="Zhang Y."/>
            <person name="Yu S."/>
            <person name="Liu X."/>
            <person name="Zhang Y."/>
            <person name="Hong G."/>
            <person name="Han B."/>
            <person name="Choisne N."/>
            <person name="Demange N."/>
            <person name="Orjeda G."/>
            <person name="Samain S."/>
            <person name="Cattolico L."/>
            <person name="Pelletier E."/>
            <person name="Couloux A."/>
            <person name="Segurens B."/>
            <person name="Wincker P."/>
            <person name="D'Hont A."/>
            <person name="Scarpelli C."/>
            <person name="Weissenbach J."/>
            <person name="Salanoubat M."/>
            <person name="Quetier F."/>
            <person name="Yu Y."/>
            <person name="Kim H.R."/>
            <person name="Rambo T."/>
            <person name="Currie J."/>
            <person name="Collura K."/>
            <person name="Luo M."/>
            <person name="Yang T."/>
            <person name="Ammiraju J.S.S."/>
            <person name="Engler F."/>
            <person name="Soderlund C."/>
            <person name="Wing R.A."/>
            <person name="Palmer L.E."/>
            <person name="de la Bastide M."/>
            <person name="Spiegel L."/>
            <person name="Nascimento L."/>
            <person name="Zutavern T."/>
            <person name="O'Shaughnessy A."/>
            <person name="Dike S."/>
            <person name="Dedhia N."/>
            <person name="Preston R."/>
            <person name="Balija V."/>
            <person name="McCombie W.R."/>
            <person name="Chow T."/>
            <person name="Chen H."/>
            <person name="Chung M."/>
            <person name="Chen C."/>
            <person name="Shaw J."/>
            <person name="Wu H."/>
            <person name="Hsiao K."/>
            <person name="Chao Y."/>
            <person name="Chu M."/>
            <person name="Cheng C."/>
            <person name="Hour A."/>
            <person name="Lee P."/>
            <person name="Lin S."/>
            <person name="Lin Y."/>
            <person name="Liou J."/>
            <person name="Liu S."/>
            <person name="Hsing Y."/>
            <person name="Raghuvanshi S."/>
            <person name="Mohanty A."/>
            <person name="Bharti A.K."/>
            <person name="Gaur A."/>
            <person name="Gupta V."/>
            <person name="Kumar D."/>
            <person name="Ravi V."/>
            <person name="Vij S."/>
            <person name="Kapur A."/>
            <person name="Khurana P."/>
            <person name="Khurana P."/>
            <person name="Khurana J.P."/>
            <person name="Tyagi A.K."/>
            <person name="Gaikwad K."/>
            <person name="Singh A."/>
            <person name="Dalal V."/>
            <person name="Srivastava S."/>
            <person name="Dixit A."/>
            <person name="Pal A.K."/>
            <person name="Ghazi I.A."/>
            <person name="Yadav M."/>
            <person name="Pandit A."/>
            <person name="Bhargava A."/>
            <person name="Sureshbabu K."/>
            <person name="Batra K."/>
            <person name="Sharma T.R."/>
            <person name="Mohapatra T."/>
            <person name="Singh N.K."/>
            <person name="Messing J."/>
            <person name="Nelson A.B."/>
            <person name="Fuks G."/>
            <person name="Kavchok S."/>
            <person name="Keizer G."/>
            <person name="Linton E."/>
            <person name="Llaca V."/>
            <person name="Song R."/>
            <person name="Tanyolac B."/>
            <person name="Young S."/>
            <person name="Ho-Il K."/>
            <person name="Hahn J.H."/>
            <person name="Sangsakoo G."/>
            <person name="Vanavichit A."/>
            <person name="de Mattos Luiz.A.T."/>
            <person name="Zimmer P.D."/>
            <person name="Malone G."/>
            <person name="Dellagostin O."/>
            <person name="de Oliveira A.C."/>
            <person name="Bevan M."/>
            <person name="Bancroft I."/>
            <person name="Minx P."/>
            <person name="Cordum H."/>
            <person name="Wilson R."/>
            <person name="Cheng Z."/>
            <person name="Jin W."/>
            <person name="Jiang J."/>
            <person name="Leong S.A."/>
            <person name="Iwama H."/>
            <person name="Gojobori T."/>
            <person name="Itoh T."/>
            <person name="Niimura Y."/>
            <person name="Fujii Y."/>
            <person name="Habara T."/>
            <person name="Sakai H."/>
            <person name="Sato Y."/>
            <person name="Wilson G."/>
            <person name="Kumar K."/>
            <person name="McCouch S."/>
            <person name="Juretic N."/>
            <person name="Hoen D."/>
            <person name="Wright S."/>
            <person name="Bruskiewich R."/>
            <person name="Bureau T."/>
            <person name="Miyao A."/>
            <person name="Hirochika H."/>
            <person name="Nishikawa T."/>
            <person name="Kadowaki K."/>
            <person name="Sugiura M."/>
            <person name="Burr B."/>
            <person name="Sasaki T."/>
        </authorList>
    </citation>
    <scope>NUCLEOTIDE SEQUENCE [LARGE SCALE GENOMIC DNA]</scope>
    <source>
        <strain evidence="3">cv. Nipponbare</strain>
    </source>
</reference>
<organism evidence="2 3">
    <name type="scientific">Oryza sativa subsp. japonica</name>
    <name type="common">Rice</name>
    <dbReference type="NCBI Taxonomy" id="39947"/>
    <lineage>
        <taxon>Eukaryota</taxon>
        <taxon>Viridiplantae</taxon>
        <taxon>Streptophyta</taxon>
        <taxon>Embryophyta</taxon>
        <taxon>Tracheophyta</taxon>
        <taxon>Spermatophyta</taxon>
        <taxon>Magnoliopsida</taxon>
        <taxon>Liliopsida</taxon>
        <taxon>Poales</taxon>
        <taxon>Poaceae</taxon>
        <taxon>BOP clade</taxon>
        <taxon>Oryzoideae</taxon>
        <taxon>Oryzeae</taxon>
        <taxon>Oryzinae</taxon>
        <taxon>Oryza</taxon>
        <taxon>Oryza sativa</taxon>
    </lineage>
</organism>
<name>A0A0P0XT14_ORYSJ</name>
<sequence length="140" mass="14482">MRRKELHGGGGRSSTAAARHGGRSSMPSSIQGLGAAGLPNGLPMEDLPMQDLNESPPDPPSASRNLAPLLARLSVRSPPTTAATSALPSTAAAQQIWSSHVPPSLIRTPQPFLHRASPSSSSSTASSPPPCRPLPSNQIW</sequence>
<dbReference type="EMBL" id="AP014966">
    <property type="protein sequence ID" value="BAT10021.1"/>
    <property type="molecule type" value="Genomic_DNA"/>
</dbReference>
<feature type="compositionally biased region" description="Low complexity" evidence="1">
    <location>
        <begin position="77"/>
        <end position="93"/>
    </location>
</feature>
<evidence type="ECO:0000313" key="3">
    <source>
        <dbReference type="Proteomes" id="UP000059680"/>
    </source>
</evidence>
<dbReference type="AlphaFoldDB" id="A0A0P0XT14"/>
<reference evidence="2 3" key="2">
    <citation type="journal article" date="2013" name="Plant Cell Physiol.">
        <title>Rice Annotation Project Database (RAP-DB): an integrative and interactive database for rice genomics.</title>
        <authorList>
            <person name="Sakai H."/>
            <person name="Lee S.S."/>
            <person name="Tanaka T."/>
            <person name="Numa H."/>
            <person name="Kim J."/>
            <person name="Kawahara Y."/>
            <person name="Wakimoto H."/>
            <person name="Yang C.C."/>
            <person name="Iwamoto M."/>
            <person name="Abe T."/>
            <person name="Yamada Y."/>
            <person name="Muto A."/>
            <person name="Inokuchi H."/>
            <person name="Ikemura T."/>
            <person name="Matsumoto T."/>
            <person name="Sasaki T."/>
            <person name="Itoh T."/>
        </authorList>
    </citation>
    <scope>NUCLEOTIDE SEQUENCE [LARGE SCALE GENOMIC DNA]</scope>
    <source>
        <strain evidence="3">cv. Nipponbare</strain>
    </source>
</reference>
<reference evidence="2 3" key="3">
    <citation type="journal article" date="2013" name="Rice">
        <title>Improvement of the Oryza sativa Nipponbare reference genome using next generation sequence and optical map data.</title>
        <authorList>
            <person name="Kawahara Y."/>
            <person name="de la Bastide M."/>
            <person name="Hamilton J.P."/>
            <person name="Kanamori H."/>
            <person name="McCombie W.R."/>
            <person name="Ouyang S."/>
            <person name="Schwartz D.C."/>
            <person name="Tanaka T."/>
            <person name="Wu J."/>
            <person name="Zhou S."/>
            <person name="Childs K.L."/>
            <person name="Davidson R.M."/>
            <person name="Lin H."/>
            <person name="Quesada-Ocampo L."/>
            <person name="Vaillancourt B."/>
            <person name="Sakai H."/>
            <person name="Lee S.S."/>
            <person name="Kim J."/>
            <person name="Numa H."/>
            <person name="Itoh T."/>
            <person name="Buell C.R."/>
            <person name="Matsumoto T."/>
        </authorList>
    </citation>
    <scope>NUCLEOTIDE SEQUENCE [LARGE SCALE GENOMIC DNA]</scope>
    <source>
        <strain evidence="3">cv. Nipponbare</strain>
    </source>
</reference>
<evidence type="ECO:0000256" key="1">
    <source>
        <dbReference type="SAM" id="MobiDB-lite"/>
    </source>
</evidence>
<keyword evidence="3" id="KW-1185">Reference proteome</keyword>
<dbReference type="Proteomes" id="UP000059680">
    <property type="component" value="Chromosome 10"/>
</dbReference>
<dbReference type="PaxDb" id="39947-A0A0P0XT14"/>
<accession>A0A0P0XT14</accession>
<protein>
    <submittedName>
        <fullName evidence="2">Os10g0163280 protein</fullName>
    </submittedName>
</protein>
<feature type="compositionally biased region" description="Low complexity" evidence="1">
    <location>
        <begin position="13"/>
        <end position="25"/>
    </location>
</feature>
<evidence type="ECO:0000313" key="2">
    <source>
        <dbReference type="EMBL" id="BAT10021.1"/>
    </source>
</evidence>
<gene>
    <name evidence="2" type="ordered locus">Os10g0163280</name>
    <name evidence="2" type="ORF">OSNPB_100163280</name>
</gene>
<feature type="compositionally biased region" description="Low complexity" evidence="1">
    <location>
        <begin position="116"/>
        <end position="126"/>
    </location>
</feature>